<gene>
    <name evidence="2" type="ORF">K8V30_07090</name>
</gene>
<dbReference type="Proteomes" id="UP000700212">
    <property type="component" value="Unassembled WGS sequence"/>
</dbReference>
<dbReference type="InterPro" id="IPR004360">
    <property type="entry name" value="Glyas_Fos-R_dOase_dom"/>
</dbReference>
<dbReference type="Gene3D" id="3.10.180.10">
    <property type="entry name" value="2,3-Dihydroxybiphenyl 1,2-Dioxygenase, domain 1"/>
    <property type="match status" value="2"/>
</dbReference>
<feature type="domain" description="VOC" evidence="1">
    <location>
        <begin position="10"/>
        <end position="126"/>
    </location>
</feature>
<reference evidence="2" key="1">
    <citation type="journal article" date="2021" name="PeerJ">
        <title>Extensive microbial diversity within the chicken gut microbiome revealed by metagenomics and culture.</title>
        <authorList>
            <person name="Gilroy R."/>
            <person name="Ravi A."/>
            <person name="Getino M."/>
            <person name="Pursley I."/>
            <person name="Horton D.L."/>
            <person name="Alikhan N.F."/>
            <person name="Baker D."/>
            <person name="Gharbi K."/>
            <person name="Hall N."/>
            <person name="Watson M."/>
            <person name="Adriaenssens E.M."/>
            <person name="Foster-Nyarko E."/>
            <person name="Jarju S."/>
            <person name="Secka A."/>
            <person name="Antonio M."/>
            <person name="Oren A."/>
            <person name="Chaudhuri R.R."/>
            <person name="La Ragione R."/>
            <person name="Hildebrand F."/>
            <person name="Pallen M.J."/>
        </authorList>
    </citation>
    <scope>NUCLEOTIDE SEQUENCE</scope>
    <source>
        <strain evidence="2">CHK160-4876</strain>
    </source>
</reference>
<dbReference type="PROSITE" id="PS51819">
    <property type="entry name" value="VOC"/>
    <property type="match status" value="2"/>
</dbReference>
<name>A0A921T560_9BACL</name>
<comment type="caution">
    <text evidence="2">The sequence shown here is derived from an EMBL/GenBank/DDBJ whole genome shotgun (WGS) entry which is preliminary data.</text>
</comment>
<organism evidence="2 3">
    <name type="scientific">Metalysinibacillus jejuensis</name>
    <dbReference type="NCBI Taxonomy" id="914327"/>
    <lineage>
        <taxon>Bacteria</taxon>
        <taxon>Bacillati</taxon>
        <taxon>Bacillota</taxon>
        <taxon>Bacilli</taxon>
        <taxon>Bacillales</taxon>
        <taxon>Caryophanaceae</taxon>
        <taxon>Metalysinibacillus</taxon>
    </lineage>
</organism>
<accession>A0A921T560</accession>
<dbReference type="PANTHER" id="PTHR43279">
    <property type="entry name" value="CATECHOL-2,3-DIOXYGENASE"/>
    <property type="match status" value="1"/>
</dbReference>
<reference evidence="2" key="2">
    <citation type="submission" date="2021-09" db="EMBL/GenBank/DDBJ databases">
        <authorList>
            <person name="Gilroy R."/>
        </authorList>
    </citation>
    <scope>NUCLEOTIDE SEQUENCE</scope>
    <source>
        <strain evidence="2">CHK160-4876</strain>
    </source>
</reference>
<proteinExistence type="predicted"/>
<dbReference type="PANTHER" id="PTHR43279:SF1">
    <property type="entry name" value="CATECHOL-2,3-DIOXYGENASE"/>
    <property type="match status" value="1"/>
</dbReference>
<dbReference type="Pfam" id="PF00903">
    <property type="entry name" value="Glyoxalase"/>
    <property type="match status" value="2"/>
</dbReference>
<dbReference type="SUPFAM" id="SSF54593">
    <property type="entry name" value="Glyoxalase/Bleomycin resistance protein/Dihydroxybiphenyl dioxygenase"/>
    <property type="match status" value="2"/>
</dbReference>
<dbReference type="EMBL" id="DYTV01000094">
    <property type="protein sequence ID" value="HJH11433.1"/>
    <property type="molecule type" value="Genomic_DNA"/>
</dbReference>
<dbReference type="AlphaFoldDB" id="A0A921T560"/>
<evidence type="ECO:0000259" key="1">
    <source>
        <dbReference type="PROSITE" id="PS51819"/>
    </source>
</evidence>
<dbReference type="InterPro" id="IPR037523">
    <property type="entry name" value="VOC_core"/>
</dbReference>
<dbReference type="InterPro" id="IPR029068">
    <property type="entry name" value="Glyas_Bleomycin-R_OHBP_Dase"/>
</dbReference>
<feature type="domain" description="VOC" evidence="1">
    <location>
        <begin position="168"/>
        <end position="282"/>
    </location>
</feature>
<evidence type="ECO:0000313" key="2">
    <source>
        <dbReference type="EMBL" id="HJH11433.1"/>
    </source>
</evidence>
<protein>
    <submittedName>
        <fullName evidence="2">VOC family protein</fullName>
    </submittedName>
</protein>
<evidence type="ECO:0000313" key="3">
    <source>
        <dbReference type="Proteomes" id="UP000700212"/>
    </source>
</evidence>
<sequence length="282" mass="31687">MNFHQNPAHYIKHMTLHVKDLQKMTDFYEKILGFTVITRTTTAATLSADGEHPLFTLQALATVAEHQVRATGLYHIAFLLPNRSDLAHILQHFDRIGMRLGASDHDVSEALYLNDIEGNGIEIYTDRNPNQWEWLDDATVKMTTKRLNVADILTEATDEWQGMPAETCLGHIHLAVADLPRMRDFYTKGLGYTITATYGDQALFLATDHYHHHIGMNSWESLGAPAKKDNETGLANFTIHVADKEAVNKILTNLKPFHAPITPLPSGFSTIDPSGNEVRVRY</sequence>